<keyword evidence="1" id="KW-0560">Oxidoreductase</keyword>
<dbReference type="PANTHER" id="PTHR13847">
    <property type="entry name" value="SARCOSINE DEHYDROGENASE-RELATED"/>
    <property type="match status" value="1"/>
</dbReference>
<dbReference type="GO" id="GO:0005737">
    <property type="term" value="C:cytoplasm"/>
    <property type="evidence" value="ECO:0007669"/>
    <property type="project" value="TreeGrafter"/>
</dbReference>
<dbReference type="PANTHER" id="PTHR13847:SF287">
    <property type="entry name" value="FAD-DEPENDENT OXIDOREDUCTASE DOMAIN-CONTAINING PROTEIN 1"/>
    <property type="match status" value="1"/>
</dbReference>
<comment type="caution">
    <text evidence="3">The sequence shown here is derived from an EMBL/GenBank/DDBJ whole genome shotgun (WGS) entry which is preliminary data.</text>
</comment>
<evidence type="ECO:0000313" key="4">
    <source>
        <dbReference type="Proteomes" id="UP000468735"/>
    </source>
</evidence>
<dbReference type="InterPro" id="IPR036188">
    <property type="entry name" value="FAD/NAD-bd_sf"/>
</dbReference>
<dbReference type="InterPro" id="IPR006076">
    <property type="entry name" value="FAD-dep_OxRdtase"/>
</dbReference>
<dbReference type="Gene3D" id="3.30.9.10">
    <property type="entry name" value="D-Amino Acid Oxidase, subunit A, domain 2"/>
    <property type="match status" value="1"/>
</dbReference>
<sequence>MEFPASADVVVVGGGVMGTSIAFHLAEAGVDVVLIERDELGSGSTCKAAGGVRAQFSDEVNIQLGARSLEAFGRFGQRPGQEIDLHRVGYLFLLSTAEDVAAFEQSVALQNELGVPSRMISVDEAKRLSPLIETDGLLAATFSPDDGHCTPESVVLGYATGARRHGARVLPHCELLDVEMGDGIRAVRTSRGRIETSAVVCAAGAWSAAIGDMVGVNLPVTPLRRQIVFTEPMPDLPRPVPFTIDFATTFYFHGEGQGLMLGMSDPDERPGFRLERDDAWLPRLGEAMATRAPSLLDVGIATGWAGLYEVSPDHNALIGEAPGVNRFLYATGFSGHGFLQGPAVGEVIRDLYLGREPFVDVAPFDARRLEGDLLRPEINCV</sequence>
<dbReference type="EMBL" id="WBMT01000007">
    <property type="protein sequence ID" value="KAB2348318.1"/>
    <property type="molecule type" value="Genomic_DNA"/>
</dbReference>
<gene>
    <name evidence="3" type="ORF">F8566_16040</name>
</gene>
<keyword evidence="4" id="KW-1185">Reference proteome</keyword>
<dbReference type="RefSeq" id="WP_151561047.1">
    <property type="nucleotide sequence ID" value="NZ_WBMT01000007.1"/>
</dbReference>
<evidence type="ECO:0000259" key="2">
    <source>
        <dbReference type="Pfam" id="PF01266"/>
    </source>
</evidence>
<organism evidence="3 4">
    <name type="scientific">Actinomadura rudentiformis</name>
    <dbReference type="NCBI Taxonomy" id="359158"/>
    <lineage>
        <taxon>Bacteria</taxon>
        <taxon>Bacillati</taxon>
        <taxon>Actinomycetota</taxon>
        <taxon>Actinomycetes</taxon>
        <taxon>Streptosporangiales</taxon>
        <taxon>Thermomonosporaceae</taxon>
        <taxon>Actinomadura</taxon>
    </lineage>
</organism>
<dbReference type="SUPFAM" id="SSF54373">
    <property type="entry name" value="FAD-linked reductases, C-terminal domain"/>
    <property type="match status" value="1"/>
</dbReference>
<dbReference type="Pfam" id="PF01266">
    <property type="entry name" value="DAO"/>
    <property type="match status" value="1"/>
</dbReference>
<protein>
    <submittedName>
        <fullName evidence="3">FAD-binding oxidoreductase</fullName>
    </submittedName>
</protein>
<evidence type="ECO:0000256" key="1">
    <source>
        <dbReference type="ARBA" id="ARBA00023002"/>
    </source>
</evidence>
<dbReference type="Proteomes" id="UP000468735">
    <property type="component" value="Unassembled WGS sequence"/>
</dbReference>
<dbReference type="OrthoDB" id="9806452at2"/>
<name>A0A6H9Z120_9ACTN</name>
<dbReference type="AlphaFoldDB" id="A0A6H9Z120"/>
<evidence type="ECO:0000313" key="3">
    <source>
        <dbReference type="EMBL" id="KAB2348318.1"/>
    </source>
</evidence>
<reference evidence="3 4" key="1">
    <citation type="submission" date="2019-09" db="EMBL/GenBank/DDBJ databases">
        <title>Actinomadura physcomitrii sp. nov., a novel actinomycete isolated from moss [Physcomitrium sphaericum (Ludw) Fuernr].</title>
        <authorList>
            <person name="Zhuang X."/>
            <person name="Liu C."/>
        </authorList>
    </citation>
    <scope>NUCLEOTIDE SEQUENCE [LARGE SCALE GENOMIC DNA]</scope>
    <source>
        <strain evidence="3 4">HMC1</strain>
    </source>
</reference>
<proteinExistence type="predicted"/>
<dbReference type="SUPFAM" id="SSF51905">
    <property type="entry name" value="FAD/NAD(P)-binding domain"/>
    <property type="match status" value="1"/>
</dbReference>
<dbReference type="GO" id="GO:0016491">
    <property type="term" value="F:oxidoreductase activity"/>
    <property type="evidence" value="ECO:0007669"/>
    <property type="project" value="UniProtKB-KW"/>
</dbReference>
<feature type="domain" description="FAD dependent oxidoreductase" evidence="2">
    <location>
        <begin position="8"/>
        <end position="351"/>
    </location>
</feature>
<accession>A0A6H9Z120</accession>
<dbReference type="Gene3D" id="3.50.50.60">
    <property type="entry name" value="FAD/NAD(P)-binding domain"/>
    <property type="match status" value="1"/>
</dbReference>